<dbReference type="PANTHER" id="PTHR34473:SF2">
    <property type="entry name" value="UPF0699 TRANSMEMBRANE PROTEIN YDBT"/>
    <property type="match status" value="1"/>
</dbReference>
<feature type="domain" description="YdbS-like PH" evidence="2">
    <location>
        <begin position="72"/>
        <end position="152"/>
    </location>
</feature>
<dbReference type="InterPro" id="IPR005182">
    <property type="entry name" value="YdbS-like_PH"/>
</dbReference>
<dbReference type="AlphaFoldDB" id="A0A563EYM4"/>
<dbReference type="Proteomes" id="UP000316639">
    <property type="component" value="Unassembled WGS sequence"/>
</dbReference>
<comment type="caution">
    <text evidence="3">The sequence shown here is derived from an EMBL/GenBank/DDBJ whole genome shotgun (WGS) entry which is preliminary data.</text>
</comment>
<evidence type="ECO:0000259" key="2">
    <source>
        <dbReference type="Pfam" id="PF03703"/>
    </source>
</evidence>
<evidence type="ECO:0000256" key="1">
    <source>
        <dbReference type="SAM" id="Phobius"/>
    </source>
</evidence>
<keyword evidence="1" id="KW-0812">Transmembrane</keyword>
<accession>A0A563EYM4</accession>
<dbReference type="RefSeq" id="WP_146350779.1">
    <property type="nucleotide sequence ID" value="NZ_VOBR01000005.1"/>
</dbReference>
<dbReference type="InterPro" id="IPR014529">
    <property type="entry name" value="UCP026631"/>
</dbReference>
<sequence>MPSFPEAPEVVEPVREWHRLHPRMLIVRPLNETLTLLPVIVIFVVLGNGDPWRIGGGGFAILVIVGLGFLHWRTTKYRITAEQVELHTGLFVRKRLAVPRERIRTVDLTAKLGHRIFGLSAVRVGTGQHSKEGSDGGLTLDAVTSEEAERLRMVLLEVPTATAERTDEVVERPQGVVLAELNPKWLRYAPLSLSGLVAVGAAFGFVANYADDLNLHVVDRAADWVMDSPSALTIAKIVGVVVVLAFLASIVVYVLQYWNYRLTREPDQTVRVQRGLLTSRSVSVSELRLRGVEVQEPLLLRLGGGAKAAAVTTGLGSKGESSLLLPPAPNAEAHRVGAEVLSVADAPTLTALVTHPAAALRRRMVRAIVPVVLLAVGLAIFAPGWAWPIAVALLPFAALLGWDRYRALGHAMDERYLLTRSGSLLRETVALQRTGIIGWQVHQSFFQRRAGLVTVIATTAAGDGAYHVTDVGTSAGLALADEAVPGLLRPFLDQQPG</sequence>
<feature type="transmembrane region" description="Helical" evidence="1">
    <location>
        <begin position="25"/>
        <end position="46"/>
    </location>
</feature>
<evidence type="ECO:0000313" key="3">
    <source>
        <dbReference type="EMBL" id="TWP52723.1"/>
    </source>
</evidence>
<dbReference type="EMBL" id="VOBR01000005">
    <property type="protein sequence ID" value="TWP52723.1"/>
    <property type="molecule type" value="Genomic_DNA"/>
</dbReference>
<dbReference type="OrthoDB" id="4121259at2"/>
<organism evidence="3 4">
    <name type="scientific">Lentzea tibetensis</name>
    <dbReference type="NCBI Taxonomy" id="2591470"/>
    <lineage>
        <taxon>Bacteria</taxon>
        <taxon>Bacillati</taxon>
        <taxon>Actinomycetota</taxon>
        <taxon>Actinomycetes</taxon>
        <taxon>Pseudonocardiales</taxon>
        <taxon>Pseudonocardiaceae</taxon>
        <taxon>Lentzea</taxon>
    </lineage>
</organism>
<feature type="transmembrane region" description="Helical" evidence="1">
    <location>
        <begin position="230"/>
        <end position="255"/>
    </location>
</feature>
<keyword evidence="4" id="KW-1185">Reference proteome</keyword>
<dbReference type="PANTHER" id="PTHR34473">
    <property type="entry name" value="UPF0699 TRANSMEMBRANE PROTEIN YDBS"/>
    <property type="match status" value="1"/>
</dbReference>
<gene>
    <name evidence="3" type="ORF">FKR81_09095</name>
</gene>
<proteinExistence type="predicted"/>
<evidence type="ECO:0000313" key="4">
    <source>
        <dbReference type="Proteomes" id="UP000316639"/>
    </source>
</evidence>
<dbReference type="Pfam" id="PF03703">
    <property type="entry name" value="bPH_2"/>
    <property type="match status" value="2"/>
</dbReference>
<feature type="domain" description="YdbS-like PH" evidence="2">
    <location>
        <begin position="405"/>
        <end position="472"/>
    </location>
</feature>
<name>A0A563EYM4_9PSEU</name>
<feature type="transmembrane region" description="Helical" evidence="1">
    <location>
        <begin position="188"/>
        <end position="210"/>
    </location>
</feature>
<keyword evidence="1" id="KW-1133">Transmembrane helix</keyword>
<feature type="transmembrane region" description="Helical" evidence="1">
    <location>
        <begin position="52"/>
        <end position="70"/>
    </location>
</feature>
<protein>
    <submittedName>
        <fullName evidence="3">PH domain-containing protein</fullName>
    </submittedName>
</protein>
<keyword evidence="1" id="KW-0472">Membrane</keyword>
<dbReference type="PIRSF" id="PIRSF026631">
    <property type="entry name" value="UCP026631"/>
    <property type="match status" value="1"/>
</dbReference>
<feature type="transmembrane region" description="Helical" evidence="1">
    <location>
        <begin position="364"/>
        <end position="381"/>
    </location>
</feature>
<reference evidence="3 4" key="1">
    <citation type="submission" date="2019-07" db="EMBL/GenBank/DDBJ databases">
        <title>Lentzea xizangensis sp. nov., isolated from Qinghai-Tibetan Plateau Soils.</title>
        <authorList>
            <person name="Huang J."/>
        </authorList>
    </citation>
    <scope>NUCLEOTIDE SEQUENCE [LARGE SCALE GENOMIC DNA]</scope>
    <source>
        <strain evidence="3 4">FXJ1.1311</strain>
    </source>
</reference>